<evidence type="ECO:0000313" key="2">
    <source>
        <dbReference type="EMBL" id="MDA0159371.1"/>
    </source>
</evidence>
<dbReference type="InterPro" id="IPR021315">
    <property type="entry name" value="Gap/Sap"/>
</dbReference>
<gene>
    <name evidence="2" type="ORF">OM076_03755</name>
</gene>
<feature type="transmembrane region" description="Helical" evidence="1">
    <location>
        <begin position="71"/>
        <end position="92"/>
    </location>
</feature>
<feature type="transmembrane region" description="Helical" evidence="1">
    <location>
        <begin position="122"/>
        <end position="140"/>
    </location>
</feature>
<sequence>MGALPQALPLALGASFYPPALLVLILLMTGPRPLPLVLAYYAGAALVTLGTGVIALGALDGAGLTESDSKSASGGVYIVAGLALLAVAAWAWQRRTKPPKPPAEGEGRVAQWSRRATGSRPWAFVLGGAMYLPSPLYLLAVKEIADDSGSTAGAVLAVAICAATVLLFVEVPLVALLVRPDGASAALQRFHGWLTRNGWALAAAVALVAGVYALVKGIAALG</sequence>
<dbReference type="Proteomes" id="UP001149140">
    <property type="component" value="Unassembled WGS sequence"/>
</dbReference>
<feature type="transmembrane region" description="Helical" evidence="1">
    <location>
        <begin position="199"/>
        <end position="221"/>
    </location>
</feature>
<evidence type="ECO:0000313" key="3">
    <source>
        <dbReference type="Proteomes" id="UP001149140"/>
    </source>
</evidence>
<dbReference type="AlphaFoldDB" id="A0A9X3MPF7"/>
<keyword evidence="1" id="KW-0812">Transmembrane</keyword>
<evidence type="ECO:0000256" key="1">
    <source>
        <dbReference type="SAM" id="Phobius"/>
    </source>
</evidence>
<reference evidence="2" key="1">
    <citation type="submission" date="2022-10" db="EMBL/GenBank/DDBJ databases">
        <title>The WGS of Solirubrobacter ginsenosidimutans DSM 21036.</title>
        <authorList>
            <person name="Jiang Z."/>
        </authorList>
    </citation>
    <scope>NUCLEOTIDE SEQUENCE</scope>
    <source>
        <strain evidence="2">DSM 21036</strain>
    </source>
</reference>
<accession>A0A9X3MPF7</accession>
<organism evidence="2 3">
    <name type="scientific">Solirubrobacter ginsenosidimutans</name>
    <dbReference type="NCBI Taxonomy" id="490573"/>
    <lineage>
        <taxon>Bacteria</taxon>
        <taxon>Bacillati</taxon>
        <taxon>Actinomycetota</taxon>
        <taxon>Thermoleophilia</taxon>
        <taxon>Solirubrobacterales</taxon>
        <taxon>Solirubrobacteraceae</taxon>
        <taxon>Solirubrobacter</taxon>
    </lineage>
</organism>
<protein>
    <submittedName>
        <fullName evidence="2">GAP family protein</fullName>
    </submittedName>
</protein>
<feature type="transmembrane region" description="Helical" evidence="1">
    <location>
        <begin position="39"/>
        <end position="59"/>
    </location>
</feature>
<feature type="transmembrane region" description="Helical" evidence="1">
    <location>
        <begin position="6"/>
        <end position="27"/>
    </location>
</feature>
<dbReference type="RefSeq" id="WP_270038048.1">
    <property type="nucleotide sequence ID" value="NZ_JAPDOD010000002.1"/>
</dbReference>
<keyword evidence="1" id="KW-1133">Transmembrane helix</keyword>
<dbReference type="EMBL" id="JAPDOD010000002">
    <property type="protein sequence ID" value="MDA0159371.1"/>
    <property type="molecule type" value="Genomic_DNA"/>
</dbReference>
<keyword evidence="3" id="KW-1185">Reference proteome</keyword>
<feature type="transmembrane region" description="Helical" evidence="1">
    <location>
        <begin position="152"/>
        <end position="178"/>
    </location>
</feature>
<keyword evidence="1" id="KW-0472">Membrane</keyword>
<name>A0A9X3MPF7_9ACTN</name>
<dbReference type="Pfam" id="PF11139">
    <property type="entry name" value="SfLAP"/>
    <property type="match status" value="1"/>
</dbReference>
<proteinExistence type="predicted"/>
<comment type="caution">
    <text evidence="2">The sequence shown here is derived from an EMBL/GenBank/DDBJ whole genome shotgun (WGS) entry which is preliminary data.</text>
</comment>